<keyword evidence="27" id="KW-0812">Transmembrane</keyword>
<evidence type="ECO:0000256" key="1">
    <source>
        <dbReference type="ARBA" id="ARBA00001974"/>
    </source>
</evidence>
<evidence type="ECO:0000256" key="18">
    <source>
        <dbReference type="ARBA" id="ARBA00023027"/>
    </source>
</evidence>
<dbReference type="InterPro" id="IPR001041">
    <property type="entry name" value="2Fe-2S_ferredoxin-type"/>
</dbReference>
<feature type="binding site" evidence="27">
    <location>
        <position position="78"/>
    </location>
    <ligand>
        <name>[2Fe-2S] cluster</name>
        <dbReference type="ChEBI" id="CHEBI:190135"/>
    </ligand>
</feature>
<keyword evidence="16 27" id="KW-0408">Iron</keyword>
<dbReference type="Pfam" id="PF00175">
    <property type="entry name" value="NAD_binding_1"/>
    <property type="match status" value="1"/>
</dbReference>
<feature type="binding site" evidence="27">
    <location>
        <position position="69"/>
    </location>
    <ligand>
        <name>[2Fe-2S] cluster</name>
        <dbReference type="ChEBI" id="CHEBI:190135"/>
    </ligand>
</feature>
<gene>
    <name evidence="27" type="primary">nqrF</name>
    <name evidence="30" type="ORF">LZ24_00827</name>
</gene>
<evidence type="ECO:0000256" key="26">
    <source>
        <dbReference type="ARBA" id="ARBA00048891"/>
    </source>
</evidence>
<evidence type="ECO:0000256" key="20">
    <source>
        <dbReference type="ARBA" id="ARBA00023065"/>
    </source>
</evidence>
<comment type="subcellular location">
    <subcellularLocation>
        <location evidence="3">Cell inner membrane</location>
    </subcellularLocation>
    <subcellularLocation>
        <location evidence="27">Cell membrane</location>
        <topology evidence="27">Single-pass membrane protein</topology>
    </subcellularLocation>
</comment>
<evidence type="ECO:0000256" key="16">
    <source>
        <dbReference type="ARBA" id="ARBA00023004"/>
    </source>
</evidence>
<comment type="catalytic activity">
    <reaction evidence="26 27">
        <text>a ubiquinone + n Na(+)(in) + NADH + H(+) = a ubiquinol + n Na(+)(out) + NAD(+)</text>
        <dbReference type="Rhea" id="RHEA:47748"/>
        <dbReference type="Rhea" id="RHEA-COMP:9565"/>
        <dbReference type="Rhea" id="RHEA-COMP:9566"/>
        <dbReference type="ChEBI" id="CHEBI:15378"/>
        <dbReference type="ChEBI" id="CHEBI:16389"/>
        <dbReference type="ChEBI" id="CHEBI:17976"/>
        <dbReference type="ChEBI" id="CHEBI:29101"/>
        <dbReference type="ChEBI" id="CHEBI:57540"/>
        <dbReference type="ChEBI" id="CHEBI:57945"/>
        <dbReference type="EC" id="7.2.1.1"/>
    </reaction>
</comment>
<organism evidence="30 31">
    <name type="scientific">Desulfobotulus alkaliphilus</name>
    <dbReference type="NCBI Taxonomy" id="622671"/>
    <lineage>
        <taxon>Bacteria</taxon>
        <taxon>Pseudomonadati</taxon>
        <taxon>Thermodesulfobacteriota</taxon>
        <taxon>Desulfobacteria</taxon>
        <taxon>Desulfobacterales</taxon>
        <taxon>Desulfobacteraceae</taxon>
        <taxon>Desulfobotulus</taxon>
    </lineage>
</organism>
<keyword evidence="12 27" id="KW-0001">2Fe-2S</keyword>
<dbReference type="RefSeq" id="WP_144682612.1">
    <property type="nucleotide sequence ID" value="NZ_VLLC01000004.1"/>
</dbReference>
<evidence type="ECO:0000256" key="11">
    <source>
        <dbReference type="ARBA" id="ARBA00022630"/>
    </source>
</evidence>
<comment type="cofactor">
    <cofactor evidence="27">
        <name>[2Fe-2S] cluster</name>
        <dbReference type="ChEBI" id="CHEBI:190135"/>
    </cofactor>
    <text evidence="27">Binds 1 [2Fe-2S] cluster.</text>
</comment>
<comment type="similarity">
    <text evidence="4 27">Belongs to the NqrF family.</text>
</comment>
<dbReference type="Pfam" id="PF00111">
    <property type="entry name" value="Fer2"/>
    <property type="match status" value="1"/>
</dbReference>
<dbReference type="PIRSF" id="PIRSF000044">
    <property type="entry name" value="Cis_Diol_DH_RD"/>
    <property type="match status" value="1"/>
</dbReference>
<keyword evidence="27" id="KW-1133">Transmembrane helix</keyword>
<keyword evidence="15 27" id="KW-1278">Translocase</keyword>
<keyword evidence="13 27" id="KW-0479">Metal-binding</keyword>
<proteinExistence type="inferred from homology"/>
<evidence type="ECO:0000256" key="13">
    <source>
        <dbReference type="ARBA" id="ARBA00022723"/>
    </source>
</evidence>
<dbReference type="HAMAP" id="MF_00430">
    <property type="entry name" value="NqrF"/>
    <property type="match status" value="1"/>
</dbReference>
<dbReference type="GO" id="GO:0046872">
    <property type="term" value="F:metal ion binding"/>
    <property type="evidence" value="ECO:0007669"/>
    <property type="project" value="UniProtKB-KW"/>
</dbReference>
<evidence type="ECO:0000256" key="23">
    <source>
        <dbReference type="ARBA" id="ARBA00023201"/>
    </source>
</evidence>
<dbReference type="CDD" id="cd06188">
    <property type="entry name" value="NADH_quinone_reductase"/>
    <property type="match status" value="1"/>
</dbReference>
<dbReference type="GO" id="GO:0005886">
    <property type="term" value="C:plasma membrane"/>
    <property type="evidence" value="ECO:0007669"/>
    <property type="project" value="UniProtKB-SubCell"/>
</dbReference>
<dbReference type="CDD" id="cd00207">
    <property type="entry name" value="fer2"/>
    <property type="match status" value="1"/>
</dbReference>
<comment type="function">
    <text evidence="2 27">NQR complex catalyzes the reduction of ubiquinone-1 to ubiquinol by two successive reactions, coupled with the transport of Na(+) ions from the cytoplasm to the periplasm. The first step is catalyzed by NqrF, which accepts electrons from NADH and reduces ubiquinone-1 to ubisemiquinone by a one-electron transfer pathway.</text>
</comment>
<evidence type="ECO:0000256" key="2">
    <source>
        <dbReference type="ARBA" id="ARBA00002972"/>
    </source>
</evidence>
<evidence type="ECO:0000256" key="24">
    <source>
        <dbReference type="ARBA" id="ARBA00030032"/>
    </source>
</evidence>
<evidence type="ECO:0000256" key="8">
    <source>
        <dbReference type="ARBA" id="ARBA00022448"/>
    </source>
</evidence>
<dbReference type="InterPro" id="IPR039261">
    <property type="entry name" value="FNR_nucleotide-bd"/>
</dbReference>
<keyword evidence="23 27" id="KW-0739">Sodium transport</keyword>
<evidence type="ECO:0000313" key="31">
    <source>
        <dbReference type="Proteomes" id="UP000318307"/>
    </source>
</evidence>
<dbReference type="OrthoDB" id="9806195at2"/>
<comment type="subunit">
    <text evidence="5 27">Composed of six subunits; NqrA, NqrB, NqrC, NqrD, NqrE and NqrF.</text>
</comment>
<keyword evidence="8 27" id="KW-0813">Transport</keyword>
<evidence type="ECO:0000256" key="22">
    <source>
        <dbReference type="ARBA" id="ARBA00023136"/>
    </source>
</evidence>
<dbReference type="GO" id="GO:0016655">
    <property type="term" value="F:oxidoreductase activity, acting on NAD(P)H, quinone or similar compound as acceptor"/>
    <property type="evidence" value="ECO:0007669"/>
    <property type="project" value="InterPro"/>
</dbReference>
<dbReference type="SUPFAM" id="SSF54292">
    <property type="entry name" value="2Fe-2S ferredoxin-like"/>
    <property type="match status" value="1"/>
</dbReference>
<dbReference type="Gene3D" id="3.40.50.80">
    <property type="entry name" value="Nucleotide-binding domain of ferredoxin-NADP reductase (FNR) module"/>
    <property type="match status" value="1"/>
</dbReference>
<dbReference type="InterPro" id="IPR010205">
    <property type="entry name" value="NqrF"/>
</dbReference>
<evidence type="ECO:0000256" key="9">
    <source>
        <dbReference type="ARBA" id="ARBA00022475"/>
    </source>
</evidence>
<keyword evidence="18 27" id="KW-0520">NAD</keyword>
<feature type="domain" description="2Fe-2S ferredoxin-type" evidence="28">
    <location>
        <begin position="34"/>
        <end position="126"/>
    </location>
</feature>
<evidence type="ECO:0000313" key="30">
    <source>
        <dbReference type="EMBL" id="TWI75376.1"/>
    </source>
</evidence>
<keyword evidence="14 27" id="KW-0274">FAD</keyword>
<dbReference type="InterPro" id="IPR012675">
    <property type="entry name" value="Beta-grasp_dom_sf"/>
</dbReference>
<dbReference type="Proteomes" id="UP000318307">
    <property type="component" value="Unassembled WGS sequence"/>
</dbReference>
<keyword evidence="11 27" id="KW-0285">Flavoprotein</keyword>
<dbReference type="SUPFAM" id="SSF52343">
    <property type="entry name" value="Ferredoxin reductase-like, C-terminal NADP-linked domain"/>
    <property type="match status" value="1"/>
</dbReference>
<dbReference type="InterPro" id="IPR001433">
    <property type="entry name" value="OxRdtase_FAD/NAD-bd"/>
</dbReference>
<evidence type="ECO:0000256" key="5">
    <source>
        <dbReference type="ARBA" id="ARBA00011309"/>
    </source>
</evidence>
<evidence type="ECO:0000256" key="3">
    <source>
        <dbReference type="ARBA" id="ARBA00004533"/>
    </source>
</evidence>
<keyword evidence="17 27" id="KW-0411">Iron-sulfur</keyword>
<keyword evidence="10" id="KW-0997">Cell inner membrane</keyword>
<dbReference type="PANTHER" id="PTHR43644">
    <property type="entry name" value="NA(+)-TRANSLOCATING NADH-QUINONE REDUCTASE SUBUNIT"/>
    <property type="match status" value="1"/>
</dbReference>
<evidence type="ECO:0000256" key="25">
    <source>
        <dbReference type="ARBA" id="ARBA00030787"/>
    </source>
</evidence>
<keyword evidence="31" id="KW-1185">Reference proteome</keyword>
<dbReference type="InterPro" id="IPR036010">
    <property type="entry name" value="2Fe-2S_ferredoxin-like_sf"/>
</dbReference>
<dbReference type="EC" id="7.2.1.1" evidence="6 27"/>
<dbReference type="PANTHER" id="PTHR43644:SF1">
    <property type="entry name" value="NAD(P)H-FLAVIN REDUCTASE"/>
    <property type="match status" value="1"/>
</dbReference>
<accession>A0A562S469</accession>
<dbReference type="FunFam" id="3.40.50.80:FF:000014">
    <property type="entry name" value="Na(+)-translocating NADH-quinone reductase subunit F"/>
    <property type="match status" value="1"/>
</dbReference>
<dbReference type="EMBL" id="VLLC01000004">
    <property type="protein sequence ID" value="TWI75376.1"/>
    <property type="molecule type" value="Genomic_DNA"/>
</dbReference>
<dbReference type="PROSITE" id="PS51085">
    <property type="entry name" value="2FE2S_FER_2"/>
    <property type="match status" value="1"/>
</dbReference>
<evidence type="ECO:0000256" key="10">
    <source>
        <dbReference type="ARBA" id="ARBA00022519"/>
    </source>
</evidence>
<evidence type="ECO:0000259" key="28">
    <source>
        <dbReference type="PROSITE" id="PS51085"/>
    </source>
</evidence>
<comment type="caution">
    <text evidence="30">The sequence shown here is derived from an EMBL/GenBank/DDBJ whole genome shotgun (WGS) entry which is preliminary data.</text>
</comment>
<dbReference type="GO" id="GO:0009055">
    <property type="term" value="F:electron transfer activity"/>
    <property type="evidence" value="ECO:0007669"/>
    <property type="project" value="UniProtKB-UniRule"/>
</dbReference>
<feature type="domain" description="FAD-binding FR-type" evidence="29">
    <location>
        <begin position="129"/>
        <end position="268"/>
    </location>
</feature>
<evidence type="ECO:0000256" key="4">
    <source>
        <dbReference type="ARBA" id="ARBA00005570"/>
    </source>
</evidence>
<keyword evidence="20 27" id="KW-0406">Ion transport</keyword>
<evidence type="ECO:0000259" key="29">
    <source>
        <dbReference type="PROSITE" id="PS51384"/>
    </source>
</evidence>
<keyword evidence="21 27" id="KW-0830">Ubiquinone</keyword>
<reference evidence="30 31" key="1">
    <citation type="submission" date="2019-07" db="EMBL/GenBank/DDBJ databases">
        <title>Genome sequencing of 100 strains of the haloalkaliphilic chemolithoautotrophic sulfur-oxidizing bacterium Thioalkalivibrio.</title>
        <authorList>
            <person name="Muyzer G."/>
        </authorList>
    </citation>
    <scope>NUCLEOTIDE SEQUENCE [LARGE SCALE GENOMIC DNA]</scope>
    <source>
        <strain evidence="30 31">ASO4-4</strain>
    </source>
</reference>
<evidence type="ECO:0000256" key="17">
    <source>
        <dbReference type="ARBA" id="ARBA00023014"/>
    </source>
</evidence>
<dbReference type="AlphaFoldDB" id="A0A562S469"/>
<dbReference type="NCBIfam" id="TIGR01941">
    <property type="entry name" value="nqrF"/>
    <property type="match status" value="1"/>
</dbReference>
<sequence length="404" mass="45602">MIFLISFLVFTGVTLSLVLLLLFVESRLVKKEDSRILINGDEDKSITVSTGSTLLSSLVGQGILLPSACGGGGTCAMCKCKVLEGGGDVLPTELSHLSRKEKAEGIRLACQLKVRNNLSIAIPEEIFSIRKYHATVVSNRSVGTYIKELLLKVDPDEDFSFEAGQYIQIDIPEYKLSFSDFSIPTTYVDDWDKYQLWNIKARSEERVFRAYSLANPPYEDQPRLTVRIATPPEDQPDAPPGVGSSFIFNLKESDKITFSGPYGDFLVKDSEKEICFVGGGAGMAPMRSHILHQLNTLHTKRKITFWYGARSRREMFYDDDFRSLTEKYPNFSYQVALSEPLPEDQWDGPTGFIHQVLYETYLKNHEDPSEIEYYLCGPPVMVDAVVDILWNLGVEEEMIAYDKF</sequence>
<comment type="cofactor">
    <cofactor evidence="1 27">
        <name>FAD</name>
        <dbReference type="ChEBI" id="CHEBI:57692"/>
    </cofactor>
</comment>
<evidence type="ECO:0000256" key="12">
    <source>
        <dbReference type="ARBA" id="ARBA00022714"/>
    </source>
</evidence>
<dbReference type="PROSITE" id="PS51384">
    <property type="entry name" value="FAD_FR"/>
    <property type="match status" value="1"/>
</dbReference>
<dbReference type="GO" id="GO:0006814">
    <property type="term" value="P:sodium ion transport"/>
    <property type="evidence" value="ECO:0007669"/>
    <property type="project" value="UniProtKB-UniRule"/>
</dbReference>
<keyword evidence="9 27" id="KW-1003">Cell membrane</keyword>
<evidence type="ECO:0000256" key="6">
    <source>
        <dbReference type="ARBA" id="ARBA00013099"/>
    </source>
</evidence>
<evidence type="ECO:0000256" key="21">
    <source>
        <dbReference type="ARBA" id="ARBA00023075"/>
    </source>
</evidence>
<dbReference type="InterPro" id="IPR017927">
    <property type="entry name" value="FAD-bd_FR_type"/>
</dbReference>
<keyword evidence="22 27" id="KW-0472">Membrane</keyword>
<name>A0A562S469_9BACT</name>
<feature type="binding site" evidence="27">
    <location>
        <position position="110"/>
    </location>
    <ligand>
        <name>[2Fe-2S] cluster</name>
        <dbReference type="ChEBI" id="CHEBI:190135"/>
    </ligand>
</feature>
<keyword evidence="19 27" id="KW-0915">Sodium</keyword>
<evidence type="ECO:0000256" key="27">
    <source>
        <dbReference type="HAMAP-Rule" id="MF_00430"/>
    </source>
</evidence>
<dbReference type="Gene3D" id="3.10.20.30">
    <property type="match status" value="1"/>
</dbReference>
<dbReference type="GO" id="GO:0051537">
    <property type="term" value="F:2 iron, 2 sulfur cluster binding"/>
    <property type="evidence" value="ECO:0007669"/>
    <property type="project" value="UniProtKB-KW"/>
</dbReference>
<dbReference type="SUPFAM" id="SSF63380">
    <property type="entry name" value="Riboflavin synthase domain-like"/>
    <property type="match status" value="1"/>
</dbReference>
<evidence type="ECO:0000256" key="15">
    <source>
        <dbReference type="ARBA" id="ARBA00022967"/>
    </source>
</evidence>
<evidence type="ECO:0000256" key="19">
    <source>
        <dbReference type="ARBA" id="ARBA00023053"/>
    </source>
</evidence>
<evidence type="ECO:0000256" key="7">
    <source>
        <dbReference type="ARBA" id="ARBA00019729"/>
    </source>
</evidence>
<protein>
    <recommendedName>
        <fullName evidence="7 27">Na(+)-translocating NADH-quinone reductase subunit F</fullName>
        <shortName evidence="27">Na(+)-NQR subunit F</shortName>
        <shortName evidence="27">Na(+)-translocating NQR subunit F</shortName>
        <ecNumber evidence="6 27">7.2.1.1</ecNumber>
    </recommendedName>
    <alternativeName>
        <fullName evidence="25 27">NQR complex subunit F</fullName>
    </alternativeName>
    <alternativeName>
        <fullName evidence="24 27">NQR-1 subunit F</fullName>
    </alternativeName>
</protein>
<feature type="binding site" evidence="27">
    <location>
        <position position="75"/>
    </location>
    <ligand>
        <name>[2Fe-2S] cluster</name>
        <dbReference type="ChEBI" id="CHEBI:190135"/>
    </ligand>
</feature>
<dbReference type="Gene3D" id="2.40.30.10">
    <property type="entry name" value="Translation factors"/>
    <property type="match status" value="1"/>
</dbReference>
<dbReference type="InterPro" id="IPR017938">
    <property type="entry name" value="Riboflavin_synthase-like_b-brl"/>
</dbReference>
<evidence type="ECO:0000256" key="14">
    <source>
        <dbReference type="ARBA" id="ARBA00022827"/>
    </source>
</evidence>